<name>A0A0D2C2K8_9EURO</name>
<keyword evidence="2" id="KW-1185">Reference proteome</keyword>
<accession>A0A0D2C2K8</accession>
<reference evidence="1 2" key="1">
    <citation type="submission" date="2015-01" db="EMBL/GenBank/DDBJ databases">
        <title>The Genome Sequence of Cladophialophora immunda CBS83496.</title>
        <authorList>
            <consortium name="The Broad Institute Genomics Platform"/>
            <person name="Cuomo C."/>
            <person name="de Hoog S."/>
            <person name="Gorbushina A."/>
            <person name="Stielow B."/>
            <person name="Teixiera M."/>
            <person name="Abouelleil A."/>
            <person name="Chapman S.B."/>
            <person name="Priest M."/>
            <person name="Young S.K."/>
            <person name="Wortman J."/>
            <person name="Nusbaum C."/>
            <person name="Birren B."/>
        </authorList>
    </citation>
    <scope>NUCLEOTIDE SEQUENCE [LARGE SCALE GENOMIC DNA]</scope>
    <source>
        <strain evidence="1 2">CBS 83496</strain>
    </source>
</reference>
<dbReference type="EMBL" id="KN847044">
    <property type="protein sequence ID" value="KIW25468.1"/>
    <property type="molecule type" value="Genomic_DNA"/>
</dbReference>
<dbReference type="Proteomes" id="UP000054466">
    <property type="component" value="Unassembled WGS sequence"/>
</dbReference>
<organism evidence="1 2">
    <name type="scientific">Cladophialophora immunda</name>
    <dbReference type="NCBI Taxonomy" id="569365"/>
    <lineage>
        <taxon>Eukaryota</taxon>
        <taxon>Fungi</taxon>
        <taxon>Dikarya</taxon>
        <taxon>Ascomycota</taxon>
        <taxon>Pezizomycotina</taxon>
        <taxon>Eurotiomycetes</taxon>
        <taxon>Chaetothyriomycetidae</taxon>
        <taxon>Chaetothyriales</taxon>
        <taxon>Herpotrichiellaceae</taxon>
        <taxon>Cladophialophora</taxon>
    </lineage>
</organism>
<dbReference type="HOGENOM" id="CLU_1805976_0_0_1"/>
<sequence>MSLLRPPSLLESCIGTPAGFIDALSGVDVAGRLWSRSHQAVRHILSAIWPVSTQLSGLSGQYIYTSVDLFTGSLKDGLLVTAAQNMPSPVNQAFALSSHLPVVTRASPGHTATFSTPCLALIARPNVPRSSSRFPLPVFDIRG</sequence>
<evidence type="ECO:0000313" key="2">
    <source>
        <dbReference type="Proteomes" id="UP000054466"/>
    </source>
</evidence>
<protein>
    <submittedName>
        <fullName evidence="1">Uncharacterized protein</fullName>
    </submittedName>
</protein>
<dbReference type="GeneID" id="27347828"/>
<gene>
    <name evidence="1" type="ORF">PV07_08634</name>
</gene>
<dbReference type="RefSeq" id="XP_016245684.1">
    <property type="nucleotide sequence ID" value="XM_016395828.1"/>
</dbReference>
<proteinExistence type="predicted"/>
<evidence type="ECO:0000313" key="1">
    <source>
        <dbReference type="EMBL" id="KIW25468.1"/>
    </source>
</evidence>
<dbReference type="VEuPathDB" id="FungiDB:PV07_08634"/>
<dbReference type="AlphaFoldDB" id="A0A0D2C2K8"/>
<dbReference type="EMBL" id="KN847044">
    <property type="protein sequence ID" value="KIW25467.1"/>
    <property type="molecule type" value="Genomic_DNA"/>
</dbReference>
<dbReference type="RefSeq" id="XP_016245683.1">
    <property type="nucleotide sequence ID" value="XM_016395827.1"/>
</dbReference>